<dbReference type="EMBL" id="JAGGKT010000004">
    <property type="protein sequence ID" value="MBP1931812.1"/>
    <property type="molecule type" value="Genomic_DNA"/>
</dbReference>
<dbReference type="SUPFAM" id="SSF52540">
    <property type="entry name" value="P-loop containing nucleoside triphosphate hydrolases"/>
    <property type="match status" value="1"/>
</dbReference>
<protein>
    <submittedName>
        <fullName evidence="1">Flp pilus assembly CpaE family ATPase</fullName>
    </submittedName>
</protein>
<dbReference type="InterPro" id="IPR027417">
    <property type="entry name" value="P-loop_NTPase"/>
</dbReference>
<gene>
    <name evidence="1" type="ORF">J2Z37_001813</name>
</gene>
<dbReference type="Proteomes" id="UP001519343">
    <property type="component" value="Unassembled WGS sequence"/>
</dbReference>
<dbReference type="RefSeq" id="WP_209809896.1">
    <property type="nucleotide sequence ID" value="NZ_JAGGKT010000004.1"/>
</dbReference>
<evidence type="ECO:0000313" key="2">
    <source>
        <dbReference type="Proteomes" id="UP001519343"/>
    </source>
</evidence>
<accession>A0ABS4GNW3</accession>
<organism evidence="1 2">
    <name type="scientific">Ammoniphilus resinae</name>
    <dbReference type="NCBI Taxonomy" id="861532"/>
    <lineage>
        <taxon>Bacteria</taxon>
        <taxon>Bacillati</taxon>
        <taxon>Bacillota</taxon>
        <taxon>Bacilli</taxon>
        <taxon>Bacillales</taxon>
        <taxon>Paenibacillaceae</taxon>
        <taxon>Aneurinibacillus group</taxon>
        <taxon>Ammoniphilus</taxon>
    </lineage>
</organism>
<name>A0ABS4GNW3_9BACL</name>
<dbReference type="Gene3D" id="3.40.50.300">
    <property type="entry name" value="P-loop containing nucleotide triphosphate hydrolases"/>
    <property type="match status" value="1"/>
</dbReference>
<keyword evidence="2" id="KW-1185">Reference proteome</keyword>
<proteinExistence type="predicted"/>
<reference evidence="1 2" key="1">
    <citation type="submission" date="2021-03" db="EMBL/GenBank/DDBJ databases">
        <title>Genomic Encyclopedia of Type Strains, Phase IV (KMG-IV): sequencing the most valuable type-strain genomes for metagenomic binning, comparative biology and taxonomic classification.</title>
        <authorList>
            <person name="Goeker M."/>
        </authorList>
    </citation>
    <scope>NUCLEOTIDE SEQUENCE [LARGE SCALE GENOMIC DNA]</scope>
    <source>
        <strain evidence="1 2">DSM 24738</strain>
    </source>
</reference>
<evidence type="ECO:0000313" key="1">
    <source>
        <dbReference type="EMBL" id="MBP1931812.1"/>
    </source>
</evidence>
<comment type="caution">
    <text evidence="1">The sequence shown here is derived from an EMBL/GenBank/DDBJ whole genome shotgun (WGS) entry which is preliminary data.</text>
</comment>
<sequence>MDVAILCANDTIGSLVQVVLPGLSLKTYNDDSDIEEKKILFILYSFPEDDIHSMIQTLKKQQKEILAVIHPPNETRFCEVLKKQGIPFIINGVDPNERLYHFVGKPTKLKKSFVFIGPAGGSGKSFLSSFAAKKASRNNRVRLVDWNFETPSLHHFFNVPPLESIVKGIKLLRNDLPINLTDYDFSVDKNLTVTPMYLDYLESTKWGVEEFAYLWDQYEQGKYDVVIYEVPNYPFSVTASVALMRATDIVITLLPEQNSIFNSIQLINWIKTHRESDMPNVHFVINRYKEEIAMGISQIEKTLDQKMINIIPEIPNALGLFLSGELMQERLPKSLIEKVSALNSFVENIGFRSKEEEATKGEISLLNRIFKKDKRGETDLGSSSI</sequence>